<keyword evidence="2" id="KW-0227">DNA damage</keyword>
<dbReference type="GO" id="GO:0003887">
    <property type="term" value="F:DNA-directed DNA polymerase activity"/>
    <property type="evidence" value="ECO:0007669"/>
    <property type="project" value="UniProtKB-UniRule"/>
</dbReference>
<name>A0A1M6BCH3_9CLOT</name>
<evidence type="ECO:0000313" key="5">
    <source>
        <dbReference type="Proteomes" id="UP000184080"/>
    </source>
</evidence>
<dbReference type="SUPFAM" id="SSF56672">
    <property type="entry name" value="DNA/RNA polymerases"/>
    <property type="match status" value="1"/>
</dbReference>
<dbReference type="GO" id="GO:0009432">
    <property type="term" value="P:SOS response"/>
    <property type="evidence" value="ECO:0007669"/>
    <property type="project" value="TreeGrafter"/>
</dbReference>
<comment type="catalytic activity">
    <reaction evidence="2">
        <text>DNA(n) + a 2'-deoxyribonucleoside 5'-triphosphate = DNA(n+1) + diphosphate</text>
        <dbReference type="Rhea" id="RHEA:22508"/>
        <dbReference type="Rhea" id="RHEA-COMP:17339"/>
        <dbReference type="Rhea" id="RHEA-COMP:17340"/>
        <dbReference type="ChEBI" id="CHEBI:33019"/>
        <dbReference type="ChEBI" id="CHEBI:61560"/>
        <dbReference type="ChEBI" id="CHEBI:173112"/>
        <dbReference type="EC" id="2.7.7.7"/>
    </reaction>
</comment>
<dbReference type="PANTHER" id="PTHR11076">
    <property type="entry name" value="DNA REPAIR POLYMERASE UMUC / TRANSFERASE FAMILY MEMBER"/>
    <property type="match status" value="1"/>
</dbReference>
<dbReference type="Gene3D" id="3.30.70.270">
    <property type="match status" value="1"/>
</dbReference>
<keyword evidence="2" id="KW-0460">Magnesium</keyword>
<dbReference type="Gene3D" id="1.10.150.20">
    <property type="entry name" value="5' to 3' exonuclease, C-terminal subdomain"/>
    <property type="match status" value="1"/>
</dbReference>
<proteinExistence type="inferred from homology"/>
<dbReference type="RefSeq" id="WP_073003820.1">
    <property type="nucleotide sequence ID" value="NZ_FQZO01000001.1"/>
</dbReference>
<dbReference type="Proteomes" id="UP000184080">
    <property type="component" value="Unassembled WGS sequence"/>
</dbReference>
<protein>
    <recommendedName>
        <fullName evidence="2">DNA polymerase IV</fullName>
        <shortName evidence="2">Pol IV</shortName>
        <ecNumber evidence="2">2.7.7.7</ecNumber>
    </recommendedName>
</protein>
<dbReference type="EC" id="2.7.7.7" evidence="2"/>
<dbReference type="InterPro" id="IPR001126">
    <property type="entry name" value="UmuC"/>
</dbReference>
<keyword evidence="2" id="KW-0238">DNA-binding</keyword>
<keyword evidence="2" id="KW-0548">Nucleotidyltransferase</keyword>
<accession>A0A1M6BCH3</accession>
<dbReference type="EMBL" id="FQZO01000001">
    <property type="protein sequence ID" value="SHI46419.1"/>
    <property type="molecule type" value="Genomic_DNA"/>
</dbReference>
<dbReference type="GO" id="GO:0042276">
    <property type="term" value="P:error-prone translesion synthesis"/>
    <property type="evidence" value="ECO:0007669"/>
    <property type="project" value="TreeGrafter"/>
</dbReference>
<dbReference type="InterPro" id="IPR043128">
    <property type="entry name" value="Rev_trsase/Diguanyl_cyclase"/>
</dbReference>
<dbReference type="Gene3D" id="3.30.1490.100">
    <property type="entry name" value="DNA polymerase, Y-family, little finger domain"/>
    <property type="match status" value="1"/>
</dbReference>
<evidence type="ECO:0000256" key="1">
    <source>
        <dbReference type="ARBA" id="ARBA00010945"/>
    </source>
</evidence>
<keyword evidence="2" id="KW-0235">DNA replication</keyword>
<dbReference type="STRING" id="1121298.SAMN05444401_0714"/>
<dbReference type="GO" id="GO:0000287">
    <property type="term" value="F:magnesium ion binding"/>
    <property type="evidence" value="ECO:0007669"/>
    <property type="project" value="UniProtKB-UniRule"/>
</dbReference>
<dbReference type="InterPro" id="IPR036775">
    <property type="entry name" value="DNA_pol_Y-fam_lit_finger_sf"/>
</dbReference>
<dbReference type="GO" id="GO:0006261">
    <property type="term" value="P:DNA-templated DNA replication"/>
    <property type="evidence" value="ECO:0007669"/>
    <property type="project" value="UniProtKB-UniRule"/>
</dbReference>
<keyword evidence="2" id="KW-0239">DNA-directed DNA polymerase</keyword>
<keyword evidence="2" id="KW-0234">DNA repair</keyword>
<comment type="cofactor">
    <cofactor evidence="2">
        <name>Mg(2+)</name>
        <dbReference type="ChEBI" id="CHEBI:18420"/>
    </cofactor>
    <text evidence="2">Binds 2 magnesium ions per subunit.</text>
</comment>
<evidence type="ECO:0000256" key="2">
    <source>
        <dbReference type="HAMAP-Rule" id="MF_01113"/>
    </source>
</evidence>
<dbReference type="PROSITE" id="PS50173">
    <property type="entry name" value="UMUC"/>
    <property type="match status" value="1"/>
</dbReference>
<dbReference type="Pfam" id="PF00817">
    <property type="entry name" value="IMS"/>
    <property type="match status" value="1"/>
</dbReference>
<dbReference type="InterPro" id="IPR043502">
    <property type="entry name" value="DNA/RNA_pol_sf"/>
</dbReference>
<evidence type="ECO:0000313" key="4">
    <source>
        <dbReference type="EMBL" id="SHI46419.1"/>
    </source>
</evidence>
<dbReference type="GO" id="GO:0006281">
    <property type="term" value="P:DNA repair"/>
    <property type="evidence" value="ECO:0007669"/>
    <property type="project" value="UniProtKB-UniRule"/>
</dbReference>
<dbReference type="SUPFAM" id="SSF100879">
    <property type="entry name" value="Lesion bypass DNA polymerase (Y-family), little finger domain"/>
    <property type="match status" value="1"/>
</dbReference>
<dbReference type="GO" id="GO:0005829">
    <property type="term" value="C:cytosol"/>
    <property type="evidence" value="ECO:0007669"/>
    <property type="project" value="TreeGrafter"/>
</dbReference>
<dbReference type="InterPro" id="IPR050116">
    <property type="entry name" value="DNA_polymerase-Y"/>
</dbReference>
<dbReference type="Pfam" id="PF11799">
    <property type="entry name" value="IMS_C"/>
    <property type="match status" value="1"/>
</dbReference>
<comment type="similarity">
    <text evidence="1 2">Belongs to the DNA polymerase type-Y family.</text>
</comment>
<dbReference type="GO" id="GO:0003684">
    <property type="term" value="F:damaged DNA binding"/>
    <property type="evidence" value="ECO:0007669"/>
    <property type="project" value="InterPro"/>
</dbReference>
<gene>
    <name evidence="2" type="primary">dinB</name>
    <name evidence="4" type="ORF">SAMN05444401_0714</name>
</gene>
<dbReference type="PANTHER" id="PTHR11076:SF33">
    <property type="entry name" value="DNA POLYMERASE KAPPA"/>
    <property type="match status" value="1"/>
</dbReference>
<dbReference type="OrthoDB" id="9808813at2"/>
<comment type="function">
    <text evidence="2">Poorly processive, error-prone DNA polymerase involved in untargeted mutagenesis. Copies undamaged DNA at stalled replication forks, which arise in vivo from mismatched or misaligned primer ends. These misaligned primers can be extended by PolIV. Exhibits no 3'-5' exonuclease (proofreading) activity. May be involved in translesional synthesis, in conjunction with the beta clamp from PolIII.</text>
</comment>
<dbReference type="Gene3D" id="3.40.1170.60">
    <property type="match status" value="1"/>
</dbReference>
<feature type="binding site" evidence="2">
    <location>
        <position position="111"/>
    </location>
    <ligand>
        <name>Mg(2+)</name>
        <dbReference type="ChEBI" id="CHEBI:18420"/>
    </ligand>
</feature>
<feature type="active site" evidence="2">
    <location>
        <position position="112"/>
    </location>
</feature>
<dbReference type="InterPro" id="IPR022880">
    <property type="entry name" value="DNApol_IV"/>
</dbReference>
<dbReference type="HAMAP" id="MF_01113">
    <property type="entry name" value="DNApol_IV"/>
    <property type="match status" value="1"/>
</dbReference>
<dbReference type="InterPro" id="IPR017961">
    <property type="entry name" value="DNA_pol_Y-fam_little_finger"/>
</dbReference>
<comment type="subunit">
    <text evidence="2">Monomer.</text>
</comment>
<sequence>MNKIIFHIDVNNAFLSWSAVYKLQQGEKIDIRTIPSAIGGDEASRRGVILAKSNPAKKFGVVTGESIFTAKKKCPELKLYPSDFSIYRYYSQEVIRIFSEYTHIIEKYSIDESFLDVTNIVGNNPYALAFEIKEKIKKELGFTVNVGISNNKLLAKMASEFEKPDKIHTLFPEEIKQKLWPLPVGELFMVGKKAETRLNNMYIFTIGDLANYDVTLLKQKFKSYGEMIWKYANGMGEAEVNYSEEEAKIISNSVTLPTDVQSKAEANKVLMEIAEKLCRRLRDMNKYCTTVSVHIRTSDFINYSHQKKLKTATNSTKVIYDIVAELFQNKWQYEPIRLLGISLSNLCDEVIEQTSFFHNSNNNIKNQKIDKVMDAIQDKYGKEVINRLSSLNDK</sequence>
<evidence type="ECO:0000259" key="3">
    <source>
        <dbReference type="PROSITE" id="PS50173"/>
    </source>
</evidence>
<organism evidence="4 5">
    <name type="scientific">Clostridium amylolyticum</name>
    <dbReference type="NCBI Taxonomy" id="1121298"/>
    <lineage>
        <taxon>Bacteria</taxon>
        <taxon>Bacillati</taxon>
        <taxon>Bacillota</taxon>
        <taxon>Clostridia</taxon>
        <taxon>Eubacteriales</taxon>
        <taxon>Clostridiaceae</taxon>
        <taxon>Clostridium</taxon>
    </lineage>
</organism>
<comment type="subcellular location">
    <subcellularLocation>
        <location evidence="2">Cytoplasm</location>
    </subcellularLocation>
</comment>
<keyword evidence="2" id="KW-0808">Transferase</keyword>
<keyword evidence="2" id="KW-0479">Metal-binding</keyword>
<reference evidence="4 5" key="1">
    <citation type="submission" date="2016-11" db="EMBL/GenBank/DDBJ databases">
        <authorList>
            <person name="Jaros S."/>
            <person name="Januszkiewicz K."/>
            <person name="Wedrychowicz H."/>
        </authorList>
    </citation>
    <scope>NUCLEOTIDE SEQUENCE [LARGE SCALE GENOMIC DNA]</scope>
    <source>
        <strain evidence="4 5">DSM 21864</strain>
    </source>
</reference>
<dbReference type="AlphaFoldDB" id="A0A1M6BCH3"/>
<feature type="site" description="Substrate discrimination" evidence="2">
    <location>
        <position position="14"/>
    </location>
</feature>
<feature type="binding site" evidence="2">
    <location>
        <position position="9"/>
    </location>
    <ligand>
        <name>Mg(2+)</name>
        <dbReference type="ChEBI" id="CHEBI:18420"/>
    </ligand>
</feature>
<keyword evidence="5" id="KW-1185">Reference proteome</keyword>
<keyword evidence="2" id="KW-0963">Cytoplasm</keyword>
<keyword evidence="2" id="KW-0515">Mutator protein</keyword>
<feature type="domain" description="UmuC" evidence="3">
    <location>
        <begin position="5"/>
        <end position="191"/>
    </location>
</feature>
<dbReference type="CDD" id="cd03586">
    <property type="entry name" value="PolY_Pol_IV_kappa"/>
    <property type="match status" value="1"/>
</dbReference>